<proteinExistence type="predicted"/>
<dbReference type="Gene3D" id="2.60.40.10">
    <property type="entry name" value="Immunoglobulins"/>
    <property type="match status" value="1"/>
</dbReference>
<dbReference type="CDD" id="cd00146">
    <property type="entry name" value="PKD"/>
    <property type="match status" value="1"/>
</dbReference>
<dbReference type="InterPro" id="IPR035986">
    <property type="entry name" value="PKD_dom_sf"/>
</dbReference>
<dbReference type="EMBL" id="PCRP01000066">
    <property type="protein sequence ID" value="PIP23305.1"/>
    <property type="molecule type" value="Genomic_DNA"/>
</dbReference>
<dbReference type="Pfam" id="PF18911">
    <property type="entry name" value="PKD_4"/>
    <property type="match status" value="1"/>
</dbReference>
<dbReference type="InterPro" id="IPR013783">
    <property type="entry name" value="Ig-like_fold"/>
</dbReference>
<dbReference type="AlphaFoldDB" id="A0A2G9YVP0"/>
<feature type="region of interest" description="Disordered" evidence="1">
    <location>
        <begin position="460"/>
        <end position="481"/>
    </location>
</feature>
<accession>A0A2G9YVP0</accession>
<dbReference type="InterPro" id="IPR000601">
    <property type="entry name" value="PKD_dom"/>
</dbReference>
<reference evidence="4 5" key="1">
    <citation type="submission" date="2017-09" db="EMBL/GenBank/DDBJ databases">
        <title>Depth-based differentiation of microbial function through sediment-hosted aquifers and enrichment of novel symbionts in the deep terrestrial subsurface.</title>
        <authorList>
            <person name="Probst A.J."/>
            <person name="Ladd B."/>
            <person name="Jarett J.K."/>
            <person name="Geller-Mcgrath D.E."/>
            <person name="Sieber C.M."/>
            <person name="Emerson J.B."/>
            <person name="Anantharaman K."/>
            <person name="Thomas B.C."/>
            <person name="Malmstrom R."/>
            <person name="Stieglmeier M."/>
            <person name="Klingl A."/>
            <person name="Woyke T."/>
            <person name="Ryan C.M."/>
            <person name="Banfield J.F."/>
        </authorList>
    </citation>
    <scope>NUCLEOTIDE SEQUENCE [LARGE SCALE GENOMIC DNA]</scope>
    <source>
        <strain evidence="4">CG23_combo_of_CG06-09_8_20_14_all_38_19</strain>
    </source>
</reference>
<comment type="caution">
    <text evidence="4">The sequence shown here is derived from an EMBL/GenBank/DDBJ whole genome shotgun (WGS) entry which is preliminary data.</text>
</comment>
<dbReference type="Proteomes" id="UP000230273">
    <property type="component" value="Unassembled WGS sequence"/>
</dbReference>
<dbReference type="InterPro" id="IPR022409">
    <property type="entry name" value="PKD/Chitinase_dom"/>
</dbReference>
<feature type="compositionally biased region" description="Polar residues" evidence="1">
    <location>
        <begin position="460"/>
        <end position="474"/>
    </location>
</feature>
<evidence type="ECO:0000313" key="5">
    <source>
        <dbReference type="Proteomes" id="UP000230273"/>
    </source>
</evidence>
<feature type="compositionally biased region" description="Low complexity" evidence="1">
    <location>
        <begin position="422"/>
        <end position="439"/>
    </location>
</feature>
<evidence type="ECO:0000256" key="1">
    <source>
        <dbReference type="SAM" id="MobiDB-lite"/>
    </source>
</evidence>
<feature type="domain" description="PKD/Chitinase" evidence="3">
    <location>
        <begin position="470"/>
        <end position="561"/>
    </location>
</feature>
<keyword evidence="2" id="KW-0732">Signal</keyword>
<organism evidence="4 5">
    <name type="scientific">Candidatus Nealsonbacteria bacterium CG23_combo_of_CG06-09_8_20_14_all_38_19</name>
    <dbReference type="NCBI Taxonomy" id="1974721"/>
    <lineage>
        <taxon>Bacteria</taxon>
        <taxon>Candidatus Nealsoniibacteriota</taxon>
    </lineage>
</organism>
<protein>
    <recommendedName>
        <fullName evidence="3">PKD/Chitinase domain-containing protein</fullName>
    </recommendedName>
</protein>
<name>A0A2G9YVP0_9BACT</name>
<evidence type="ECO:0000256" key="2">
    <source>
        <dbReference type="SAM" id="SignalP"/>
    </source>
</evidence>
<feature type="chain" id="PRO_5013708536" description="PKD/Chitinase domain-containing protein" evidence="2">
    <location>
        <begin position="34"/>
        <end position="768"/>
    </location>
</feature>
<dbReference type="Pfam" id="PF01345">
    <property type="entry name" value="DUF11"/>
    <property type="match status" value="1"/>
</dbReference>
<evidence type="ECO:0000313" key="4">
    <source>
        <dbReference type="EMBL" id="PIP23305.1"/>
    </source>
</evidence>
<dbReference type="SUPFAM" id="SSF49299">
    <property type="entry name" value="PKD domain"/>
    <property type="match status" value="1"/>
</dbReference>
<feature type="signal peptide" evidence="2">
    <location>
        <begin position="1"/>
        <end position="33"/>
    </location>
</feature>
<evidence type="ECO:0000259" key="3">
    <source>
        <dbReference type="SMART" id="SM00089"/>
    </source>
</evidence>
<dbReference type="InterPro" id="IPR047589">
    <property type="entry name" value="DUF11_rpt"/>
</dbReference>
<sequence length="768" mass="81088">MKKNNLSKIKKIVSKVILILVFAFLLIIPTANAGVSPCFNCMTGDYETLTLKNRTKGDTTWQSTLSNANPGDEIALNVFVHLNNKGNTGFIGRNTQVSIDFPTTAQTTISLLAKVWADNVDAVYDSSQIALANVPPYAAAQKLEDFQATAKFNSKQGSYDLPVDLSIPGTVRVLIGNILGDNPDCYENTFEVIFTAKISKTSIVPTVDIKANGSDGPITINYNSSANLTWTSTNATSCTASGSWSGTKATSGSESTGNIVGTQTYTIVCTGPGGSATDSVTVNITTPSLSVDLEAIPGSGNAPLNGVDLKATVSGTATGTINYKFDCTNDGNWDYTFYGISDNPKTVVDACNYIYAGTYIAKVYVERGSASPAEDTVAIQVQSNPAPTVDIKANGSDGPITINYNASANLTWTSTNATSCTASGSWSGSKSTSGSESTGNLTSSRTYTITCTGSGGTVSDSVTVNDSAQQNNPPIANAGPDKEIFEQGTVILEGSGYDSDGDPVTAYWFCGGGTLSSSSAFHPVYTGPIVSYDTNYTCTLTVSDNRGGSASDYMIVKVKDTVSGLTVSKLVKNVSDGTALVESVSADPGEVLSFSIQVSATGNSAAKNVYIKDTLPAGKIINPTNLKIDGVASSSNIVTGFSIGDISPNQTKTIIFDATVAAKEQFNYGFNSLINVIIAYNETVSVSDTASINVIRSSTDIPTGFTNNKILDYLLLPLAMTLLAFMIFKKDLVFTNEWWEGKKKVLSEWKAKRILAKRIAQIKTKERL</sequence>
<dbReference type="InterPro" id="IPR001434">
    <property type="entry name" value="OmcB-like_DUF11"/>
</dbReference>
<dbReference type="NCBIfam" id="TIGR01451">
    <property type="entry name" value="B_ant_repeat"/>
    <property type="match status" value="1"/>
</dbReference>
<dbReference type="SMART" id="SM00089">
    <property type="entry name" value="PKD"/>
    <property type="match status" value="1"/>
</dbReference>
<feature type="region of interest" description="Disordered" evidence="1">
    <location>
        <begin position="422"/>
        <end position="443"/>
    </location>
</feature>
<gene>
    <name evidence="4" type="ORF">COX36_04085</name>
</gene>